<dbReference type="Proteomes" id="UP000887013">
    <property type="component" value="Unassembled WGS sequence"/>
</dbReference>
<sequence>MLSPNVGTSQSHKIGKEHVGFKIRTFLSIFLETHAHSLFSWGDVLRAHKWDTSWTLQTRRLSRERCTNSPTPFVPASVIESDPAVHTDSMPRRPFYTSRD</sequence>
<feature type="region of interest" description="Disordered" evidence="1">
    <location>
        <begin position="66"/>
        <end position="100"/>
    </location>
</feature>
<evidence type="ECO:0000256" key="1">
    <source>
        <dbReference type="SAM" id="MobiDB-lite"/>
    </source>
</evidence>
<protein>
    <submittedName>
        <fullName evidence="2">Uncharacterized protein</fullName>
    </submittedName>
</protein>
<accession>A0A8X6Q8F2</accession>
<dbReference type="EMBL" id="BMAW01125230">
    <property type="protein sequence ID" value="GFU11512.1"/>
    <property type="molecule type" value="Genomic_DNA"/>
</dbReference>
<dbReference type="AlphaFoldDB" id="A0A8X6Q8F2"/>
<proteinExistence type="predicted"/>
<organism evidence="2 3">
    <name type="scientific">Nephila pilipes</name>
    <name type="common">Giant wood spider</name>
    <name type="synonym">Nephila maculata</name>
    <dbReference type="NCBI Taxonomy" id="299642"/>
    <lineage>
        <taxon>Eukaryota</taxon>
        <taxon>Metazoa</taxon>
        <taxon>Ecdysozoa</taxon>
        <taxon>Arthropoda</taxon>
        <taxon>Chelicerata</taxon>
        <taxon>Arachnida</taxon>
        <taxon>Araneae</taxon>
        <taxon>Araneomorphae</taxon>
        <taxon>Entelegynae</taxon>
        <taxon>Araneoidea</taxon>
        <taxon>Nephilidae</taxon>
        <taxon>Nephila</taxon>
    </lineage>
</organism>
<gene>
    <name evidence="2" type="ORF">NPIL_203591</name>
</gene>
<evidence type="ECO:0000313" key="3">
    <source>
        <dbReference type="Proteomes" id="UP000887013"/>
    </source>
</evidence>
<evidence type="ECO:0000313" key="2">
    <source>
        <dbReference type="EMBL" id="GFU11512.1"/>
    </source>
</evidence>
<reference evidence="2" key="1">
    <citation type="submission" date="2020-08" db="EMBL/GenBank/DDBJ databases">
        <title>Multicomponent nature underlies the extraordinary mechanical properties of spider dragline silk.</title>
        <authorList>
            <person name="Kono N."/>
            <person name="Nakamura H."/>
            <person name="Mori M."/>
            <person name="Yoshida Y."/>
            <person name="Ohtoshi R."/>
            <person name="Malay A.D."/>
            <person name="Moran D.A.P."/>
            <person name="Tomita M."/>
            <person name="Numata K."/>
            <person name="Arakawa K."/>
        </authorList>
    </citation>
    <scope>NUCLEOTIDE SEQUENCE</scope>
</reference>
<comment type="caution">
    <text evidence="2">The sequence shown here is derived from an EMBL/GenBank/DDBJ whole genome shotgun (WGS) entry which is preliminary data.</text>
</comment>
<keyword evidence="3" id="KW-1185">Reference proteome</keyword>
<name>A0A8X6Q8F2_NEPPI</name>